<dbReference type="Proteomes" id="UP000501534">
    <property type="component" value="Chromosome"/>
</dbReference>
<dbReference type="SUPFAM" id="SSF53335">
    <property type="entry name" value="S-adenosyl-L-methionine-dependent methyltransferases"/>
    <property type="match status" value="1"/>
</dbReference>
<sequence length="172" mass="18686">MSHEPIASPSPWVTRWASMIRPGGAVLDVACGSGRHARWLAALGFEVDAVDRDTSLFTGPPSGVTLRAADLEDGSPWPYAGQRFDAIVVTNYLHRPLLPVLVDSLEPGGLLVYETFARGNERFGKPSNPAFLLAPGELLDAVRGRLRVIGYEDVTVLEPRPAAVQRMAARRE</sequence>
<evidence type="ECO:0000313" key="3">
    <source>
        <dbReference type="Proteomes" id="UP000501534"/>
    </source>
</evidence>
<accession>A0A6M4GSX2</accession>
<dbReference type="Gene3D" id="3.40.50.150">
    <property type="entry name" value="Vaccinia Virus protein VP39"/>
    <property type="match status" value="1"/>
</dbReference>
<dbReference type="InterPro" id="IPR041698">
    <property type="entry name" value="Methyltransf_25"/>
</dbReference>
<organism evidence="2 3">
    <name type="scientific">Usitatibacter rugosus</name>
    <dbReference type="NCBI Taxonomy" id="2732067"/>
    <lineage>
        <taxon>Bacteria</taxon>
        <taxon>Pseudomonadati</taxon>
        <taxon>Pseudomonadota</taxon>
        <taxon>Betaproteobacteria</taxon>
        <taxon>Nitrosomonadales</taxon>
        <taxon>Usitatibacteraceae</taxon>
        <taxon>Usitatibacter</taxon>
    </lineage>
</organism>
<dbReference type="EMBL" id="CP053069">
    <property type="protein sequence ID" value="QJR10206.1"/>
    <property type="molecule type" value="Genomic_DNA"/>
</dbReference>
<dbReference type="Pfam" id="PF13649">
    <property type="entry name" value="Methyltransf_25"/>
    <property type="match status" value="1"/>
</dbReference>
<proteinExistence type="predicted"/>
<dbReference type="InterPro" id="IPR029063">
    <property type="entry name" value="SAM-dependent_MTases_sf"/>
</dbReference>
<reference evidence="2 3" key="1">
    <citation type="submission" date="2020-04" db="EMBL/GenBank/DDBJ databases">
        <title>Usitatibacter rugosus gen. nov., sp. nov. and Usitatibacter palustris sp. nov., novel members of Usitatibacteraceae fam. nov. within the order Nitrosomonadales isolated from soil.</title>
        <authorList>
            <person name="Huber K.J."/>
            <person name="Neumann-Schaal M."/>
            <person name="Geppert A."/>
            <person name="Luckner M."/>
            <person name="Wanner G."/>
            <person name="Overmann J."/>
        </authorList>
    </citation>
    <scope>NUCLEOTIDE SEQUENCE [LARGE SCALE GENOMIC DNA]</scope>
    <source>
        <strain evidence="2 3">0125_3</strain>
    </source>
</reference>
<evidence type="ECO:0000313" key="2">
    <source>
        <dbReference type="EMBL" id="QJR10206.1"/>
    </source>
</evidence>
<evidence type="ECO:0000259" key="1">
    <source>
        <dbReference type="Pfam" id="PF13649"/>
    </source>
</evidence>
<gene>
    <name evidence="2" type="ORF">DSM104443_01260</name>
</gene>
<dbReference type="KEGG" id="uru:DSM104443_01260"/>
<dbReference type="RefSeq" id="WP_171090551.1">
    <property type="nucleotide sequence ID" value="NZ_CP053069.1"/>
</dbReference>
<feature type="domain" description="Methyltransferase" evidence="1">
    <location>
        <begin position="26"/>
        <end position="94"/>
    </location>
</feature>
<protein>
    <recommendedName>
        <fullName evidence="1">Methyltransferase domain-containing protein</fullName>
    </recommendedName>
</protein>
<dbReference type="CDD" id="cd02440">
    <property type="entry name" value="AdoMet_MTases"/>
    <property type="match status" value="1"/>
</dbReference>
<keyword evidence="3" id="KW-1185">Reference proteome</keyword>
<name>A0A6M4GSX2_9PROT</name>
<dbReference type="AlphaFoldDB" id="A0A6M4GSX2"/>